<feature type="domain" description="Gamma tubulin complex component C-terminal" evidence="7">
    <location>
        <begin position="581"/>
        <end position="927"/>
    </location>
</feature>
<dbReference type="GO" id="GO:0051011">
    <property type="term" value="F:microtubule minus-end binding"/>
    <property type="evidence" value="ECO:0007669"/>
    <property type="project" value="TreeGrafter"/>
</dbReference>
<dbReference type="EMBL" id="DF836316">
    <property type="protein sequence ID" value="GAN02739.1"/>
    <property type="molecule type" value="Genomic_DNA"/>
</dbReference>
<comment type="subcellular location">
    <subcellularLocation>
        <location evidence="5">Cytoplasm</location>
        <location evidence="5">Cytoskeleton</location>
        <location evidence="5">Microtubule organizing center</location>
    </subcellularLocation>
</comment>
<comment type="similarity">
    <text evidence="1 5">Belongs to the TUBGCP family.</text>
</comment>
<reference evidence="9" key="1">
    <citation type="submission" date="2014-09" db="EMBL/GenBank/DDBJ databases">
        <title>Draft genome sequence of an oleaginous Mucoromycotina fungus Mucor ambiguus NBRC6742.</title>
        <authorList>
            <person name="Takeda I."/>
            <person name="Yamane N."/>
            <person name="Morita T."/>
            <person name="Tamano K."/>
            <person name="Machida M."/>
            <person name="Baker S."/>
            <person name="Koike H."/>
        </authorList>
    </citation>
    <scope>NUCLEOTIDE SEQUENCE</scope>
    <source>
        <strain evidence="9">NBRC 6742</strain>
    </source>
</reference>
<evidence type="ECO:0000259" key="8">
    <source>
        <dbReference type="Pfam" id="PF17681"/>
    </source>
</evidence>
<dbReference type="Gene3D" id="1.20.120.1900">
    <property type="entry name" value="Gamma-tubulin complex, C-terminal domain"/>
    <property type="match status" value="1"/>
</dbReference>
<evidence type="ECO:0000313" key="10">
    <source>
        <dbReference type="Proteomes" id="UP000053815"/>
    </source>
</evidence>
<dbReference type="PANTHER" id="PTHR19302">
    <property type="entry name" value="GAMMA TUBULIN COMPLEX PROTEIN"/>
    <property type="match status" value="1"/>
</dbReference>
<dbReference type="STRING" id="91626.A0A0C9M748"/>
<evidence type="ECO:0000256" key="5">
    <source>
        <dbReference type="RuleBase" id="RU363050"/>
    </source>
</evidence>
<feature type="compositionally biased region" description="Polar residues" evidence="6">
    <location>
        <begin position="69"/>
        <end position="82"/>
    </location>
</feature>
<evidence type="ECO:0000313" key="9">
    <source>
        <dbReference type="EMBL" id="GAN02739.1"/>
    </source>
</evidence>
<dbReference type="OrthoDB" id="775571at2759"/>
<dbReference type="Pfam" id="PF04130">
    <property type="entry name" value="GCP_C_terminal"/>
    <property type="match status" value="1"/>
</dbReference>
<dbReference type="InterPro" id="IPR041470">
    <property type="entry name" value="GCP_N"/>
</dbReference>
<keyword evidence="10" id="KW-1185">Reference proteome</keyword>
<evidence type="ECO:0000259" key="7">
    <source>
        <dbReference type="Pfam" id="PF04130"/>
    </source>
</evidence>
<dbReference type="Proteomes" id="UP000053815">
    <property type="component" value="Unassembled WGS sequence"/>
</dbReference>
<feature type="region of interest" description="Disordered" evidence="6">
    <location>
        <begin position="69"/>
        <end position="96"/>
    </location>
</feature>
<dbReference type="GO" id="GO:0043015">
    <property type="term" value="F:gamma-tubulin binding"/>
    <property type="evidence" value="ECO:0007669"/>
    <property type="project" value="InterPro"/>
</dbReference>
<evidence type="ECO:0000256" key="1">
    <source>
        <dbReference type="ARBA" id="ARBA00010337"/>
    </source>
</evidence>
<keyword evidence="4 5" id="KW-0206">Cytoskeleton</keyword>
<feature type="domain" description="Gamma tubulin complex component protein N-terminal" evidence="8">
    <location>
        <begin position="180"/>
        <end position="460"/>
    </location>
</feature>
<dbReference type="GO" id="GO:0007020">
    <property type="term" value="P:microtubule nucleation"/>
    <property type="evidence" value="ECO:0007669"/>
    <property type="project" value="InterPro"/>
</dbReference>
<dbReference type="GO" id="GO:0051321">
    <property type="term" value="P:meiotic cell cycle"/>
    <property type="evidence" value="ECO:0007669"/>
    <property type="project" value="TreeGrafter"/>
</dbReference>
<dbReference type="Pfam" id="PF17681">
    <property type="entry name" value="GCP_N_terminal"/>
    <property type="match status" value="1"/>
</dbReference>
<proteinExistence type="inferred from homology"/>
<dbReference type="GO" id="GO:0000930">
    <property type="term" value="C:gamma-tubulin complex"/>
    <property type="evidence" value="ECO:0007669"/>
    <property type="project" value="UniProtKB-ARBA"/>
</dbReference>
<evidence type="ECO:0000256" key="3">
    <source>
        <dbReference type="ARBA" id="ARBA00022701"/>
    </source>
</evidence>
<dbReference type="InterPro" id="IPR007259">
    <property type="entry name" value="GCP"/>
</dbReference>
<dbReference type="GO" id="GO:0000922">
    <property type="term" value="C:spindle pole"/>
    <property type="evidence" value="ECO:0007669"/>
    <property type="project" value="InterPro"/>
</dbReference>
<dbReference type="GO" id="GO:0000278">
    <property type="term" value="P:mitotic cell cycle"/>
    <property type="evidence" value="ECO:0007669"/>
    <property type="project" value="TreeGrafter"/>
</dbReference>
<organism evidence="9">
    <name type="scientific">Mucor ambiguus</name>
    <dbReference type="NCBI Taxonomy" id="91626"/>
    <lineage>
        <taxon>Eukaryota</taxon>
        <taxon>Fungi</taxon>
        <taxon>Fungi incertae sedis</taxon>
        <taxon>Mucoromycota</taxon>
        <taxon>Mucoromycotina</taxon>
        <taxon>Mucoromycetes</taxon>
        <taxon>Mucorales</taxon>
        <taxon>Mucorineae</taxon>
        <taxon>Mucoraceae</taxon>
        <taxon>Mucor</taxon>
    </lineage>
</organism>
<protein>
    <recommendedName>
        <fullName evidence="5">Spindle pole body component</fullName>
    </recommendedName>
</protein>
<feature type="compositionally biased region" description="Low complexity" evidence="6">
    <location>
        <begin position="83"/>
        <end position="93"/>
    </location>
</feature>
<evidence type="ECO:0000256" key="6">
    <source>
        <dbReference type="SAM" id="MobiDB-lite"/>
    </source>
</evidence>
<keyword evidence="3 5" id="KW-0493">Microtubule</keyword>
<dbReference type="AlphaFoldDB" id="A0A0C9M748"/>
<dbReference type="PANTHER" id="PTHR19302:SF70">
    <property type="entry name" value="GAMMA-TUBULIN COMPLEX COMPONENT 6"/>
    <property type="match status" value="1"/>
</dbReference>
<sequence length="958" mass="110362">MFQYDPLDNDHDHTVGFMPWHSRHQQKQQHNPFHTDKSLESDWIHQQLHFQPLSDQPFDFLDTNASIGSVMTDGNSTDTSMSQQHQHQQPQGHLHQEHEYQGMNEEEGIWAMDTTTHAPYNTLSWDTRNSHFPSYEQTQLADRNIGTPFITEVPRSLFEPLIRRLQDPSNTAVIHEAELVKSLIQAITGLPSIYFYWDQQQNAFKQRYTHYRLLGVSASAIQPVLDQLLLFGTRIKGLEFASQQCQLQPEIYGLTGVAFGCCLQDLLMHIQQTTVTVFSTGNHESMTVLKLYHSIQSLAAIVDKLHGLCQIQQQQQRFTIPKGASLLNLLQREISGFDLASNGGNSALYRDICLIVLSYTSVPYSNMLSRWLHFNDTGSDDQSYGDPYNEFFIGKKSTTNRHDLLQGYKIRSDIELPYFIDKGLALYILRSGISVRLLNLSKPDHPLFELNDSISLKFSMSSTDNEAYMLRLQRVCEYIRSYNTTGSIAQYRTTTVTMDNDDHDTNQGAMQHDIPTLPPLADDAKQSGFSIRLMQLLRDETSHSIPTFDTITLQSYIVPIQTWCPLLNESFMISFLNQFKLQSHLSLLYRYFLFGNGTFVNGLKATLFAEIGLNHMGDCWPPKVFNLNLALQSLLLENSQHEYDDLITFFVRKTTADSPWSHPHAVEALNFLQLHYDATYPLNMVITPAILDKYNRIFTFLIQLLRVATVIKRCFEPLRNLQWYKTSTRDAICRYRFQMDQFTSALQSYIHDTAIEATWSSFMQHVQAMQSQRTSSNSNSNSSNDYVSVIMEPHSFRDYHEHVLDRILFQCFLKQSQTRIFKVLRPVLQDIVFFSVILDDYAAKDMESEDKLHMKCARIFDQFKNHSRVFVSVLQLLETKGSGRLTNVLNSTRPSIFNDLYARHEAKNGMDVFVKDLLTRLALNGYYSIRSGTEAPFSYFNENSSFNENGDSDTNFTR</sequence>
<keyword evidence="2 5" id="KW-0963">Cytoplasm</keyword>
<evidence type="ECO:0000256" key="4">
    <source>
        <dbReference type="ARBA" id="ARBA00023212"/>
    </source>
</evidence>
<accession>A0A0C9M748</accession>
<dbReference type="InterPro" id="IPR042241">
    <property type="entry name" value="GCP_C_sf"/>
</dbReference>
<name>A0A0C9M748_9FUNG</name>
<dbReference type="InterPro" id="IPR040457">
    <property type="entry name" value="GCP_C"/>
</dbReference>
<gene>
    <name evidence="9" type="ORF">MAM1_0027d02186</name>
</gene>
<dbReference type="GO" id="GO:0031122">
    <property type="term" value="P:cytoplasmic microtubule organization"/>
    <property type="evidence" value="ECO:0007669"/>
    <property type="project" value="TreeGrafter"/>
</dbReference>
<dbReference type="GO" id="GO:0005816">
    <property type="term" value="C:spindle pole body"/>
    <property type="evidence" value="ECO:0007669"/>
    <property type="project" value="UniProtKB-ARBA"/>
</dbReference>
<evidence type="ECO:0000256" key="2">
    <source>
        <dbReference type="ARBA" id="ARBA00022490"/>
    </source>
</evidence>
<dbReference type="GO" id="GO:0051225">
    <property type="term" value="P:spindle assembly"/>
    <property type="evidence" value="ECO:0007669"/>
    <property type="project" value="TreeGrafter"/>
</dbReference>
<dbReference type="GO" id="GO:0005874">
    <property type="term" value="C:microtubule"/>
    <property type="evidence" value="ECO:0007669"/>
    <property type="project" value="UniProtKB-KW"/>
</dbReference>